<dbReference type="InParanoid" id="J3KBB4"/>
<evidence type="ECO:0000313" key="3">
    <source>
        <dbReference type="Proteomes" id="UP000001261"/>
    </source>
</evidence>
<protein>
    <submittedName>
        <fullName evidence="2">Uncharacterized protein</fullName>
    </submittedName>
</protein>
<reference evidence="3" key="2">
    <citation type="journal article" date="2010" name="Genome Res.">
        <title>Population genomic sequencing of Coccidioides fungi reveals recent hybridization and transposon control.</title>
        <authorList>
            <person name="Neafsey D.E."/>
            <person name="Barker B.M."/>
            <person name="Sharpton T.J."/>
            <person name="Stajich J.E."/>
            <person name="Park D.J."/>
            <person name="Whiston E."/>
            <person name="Hung C.-Y."/>
            <person name="McMahan C."/>
            <person name="White J."/>
            <person name="Sykes S."/>
            <person name="Heiman D."/>
            <person name="Young S."/>
            <person name="Zeng Q."/>
            <person name="Abouelleil A."/>
            <person name="Aftuck L."/>
            <person name="Bessette D."/>
            <person name="Brown A."/>
            <person name="FitzGerald M."/>
            <person name="Lui A."/>
            <person name="Macdonald J.P."/>
            <person name="Priest M."/>
            <person name="Orbach M.J."/>
            <person name="Galgiani J.N."/>
            <person name="Kirkland T.N."/>
            <person name="Cole G.T."/>
            <person name="Birren B.W."/>
            <person name="Henn M.R."/>
            <person name="Taylor J.W."/>
            <person name="Rounsley S.D."/>
        </authorList>
    </citation>
    <scope>GENOME REANNOTATION</scope>
    <source>
        <strain evidence="3">RS</strain>
    </source>
</reference>
<organism evidence="2 3">
    <name type="scientific">Coccidioides immitis (strain RS)</name>
    <name type="common">Valley fever fungus</name>
    <dbReference type="NCBI Taxonomy" id="246410"/>
    <lineage>
        <taxon>Eukaryota</taxon>
        <taxon>Fungi</taxon>
        <taxon>Dikarya</taxon>
        <taxon>Ascomycota</taxon>
        <taxon>Pezizomycotina</taxon>
        <taxon>Eurotiomycetes</taxon>
        <taxon>Eurotiomycetidae</taxon>
        <taxon>Onygenales</taxon>
        <taxon>Onygenaceae</taxon>
        <taxon>Coccidioides</taxon>
    </lineage>
</organism>
<dbReference type="KEGG" id="cim:CIMG_03420"/>
<dbReference type="Proteomes" id="UP000001261">
    <property type="component" value="Unassembled WGS sequence"/>
</dbReference>
<reference evidence="3" key="1">
    <citation type="journal article" date="2009" name="Genome Res.">
        <title>Comparative genomic analyses of the human fungal pathogens Coccidioides and their relatives.</title>
        <authorList>
            <person name="Sharpton T.J."/>
            <person name="Stajich J.E."/>
            <person name="Rounsley S.D."/>
            <person name="Gardner M.J."/>
            <person name="Wortman J.R."/>
            <person name="Jordar V.S."/>
            <person name="Maiti R."/>
            <person name="Kodira C.D."/>
            <person name="Neafsey D.E."/>
            <person name="Zeng Q."/>
            <person name="Hung C.-Y."/>
            <person name="McMahan C."/>
            <person name="Muszewska A."/>
            <person name="Grynberg M."/>
            <person name="Mandel M.A."/>
            <person name="Kellner E.M."/>
            <person name="Barker B.M."/>
            <person name="Galgiani J.N."/>
            <person name="Orbach M.J."/>
            <person name="Kirkland T.N."/>
            <person name="Cole G.T."/>
            <person name="Henn M.R."/>
            <person name="Birren B.W."/>
            <person name="Taylor J.W."/>
        </authorList>
    </citation>
    <scope>NUCLEOTIDE SEQUENCE [LARGE SCALE GENOMIC DNA]</scope>
    <source>
        <strain evidence="3">RS</strain>
    </source>
</reference>
<name>J3KBB4_COCIM</name>
<feature type="region of interest" description="Disordered" evidence="1">
    <location>
        <begin position="128"/>
        <end position="161"/>
    </location>
</feature>
<dbReference type="EMBL" id="GG704916">
    <property type="protein sequence ID" value="EAS32396.3"/>
    <property type="molecule type" value="Genomic_DNA"/>
</dbReference>
<evidence type="ECO:0000256" key="1">
    <source>
        <dbReference type="SAM" id="MobiDB-lite"/>
    </source>
</evidence>
<dbReference type="VEuPathDB" id="FungiDB:CIMG_03420"/>
<dbReference type="AlphaFoldDB" id="J3KBB4"/>
<dbReference type="RefSeq" id="XP_001243979.2">
    <property type="nucleotide sequence ID" value="XM_001243978.2"/>
</dbReference>
<proteinExistence type="predicted"/>
<dbReference type="GeneID" id="4564565"/>
<gene>
    <name evidence="2" type="ORF">CIMG_03420</name>
</gene>
<feature type="compositionally biased region" description="Polar residues" evidence="1">
    <location>
        <begin position="149"/>
        <end position="161"/>
    </location>
</feature>
<evidence type="ECO:0000313" key="2">
    <source>
        <dbReference type="EMBL" id="EAS32396.3"/>
    </source>
</evidence>
<accession>J3KBB4</accession>
<sequence length="161" mass="18709">MFWDERTAVERLSVLESQKYRMQRWRMSPQQRAQYLSLRGEHPETQWHPDDVTKWERYVLGGQWMQPWAARVWGWRSSDRVALGAVIWNLKAPVVSKRKLDETVVYWELVPLLVTHLASISSVQAILQRKRSTPDRTPSQKASTDRTAKNATGSLAYTTAA</sequence>
<keyword evidence="3" id="KW-1185">Reference proteome</keyword>